<dbReference type="CDD" id="cd00383">
    <property type="entry name" value="trans_reg_C"/>
    <property type="match status" value="1"/>
</dbReference>
<evidence type="ECO:0000313" key="11">
    <source>
        <dbReference type="Proteomes" id="UP000251205"/>
    </source>
</evidence>
<accession>A0A329YL54</accession>
<feature type="DNA-binding region" description="OmpR/PhoB-type" evidence="7">
    <location>
        <begin position="124"/>
        <end position="222"/>
    </location>
</feature>
<dbReference type="Proteomes" id="UP000251205">
    <property type="component" value="Unassembled WGS sequence"/>
</dbReference>
<dbReference type="PROSITE" id="PS51755">
    <property type="entry name" value="OMPR_PHOB"/>
    <property type="match status" value="1"/>
</dbReference>
<dbReference type="GO" id="GO:0000156">
    <property type="term" value="F:phosphorelay response regulator activity"/>
    <property type="evidence" value="ECO:0007669"/>
    <property type="project" value="TreeGrafter"/>
</dbReference>
<evidence type="ECO:0000256" key="6">
    <source>
        <dbReference type="PROSITE-ProRule" id="PRU00169"/>
    </source>
</evidence>
<proteinExistence type="predicted"/>
<dbReference type="Pfam" id="PF00486">
    <property type="entry name" value="Trans_reg_C"/>
    <property type="match status" value="1"/>
</dbReference>
<evidence type="ECO:0000256" key="5">
    <source>
        <dbReference type="ARBA" id="ARBA00023163"/>
    </source>
</evidence>
<dbReference type="InterPro" id="IPR011006">
    <property type="entry name" value="CheY-like_superfamily"/>
</dbReference>
<dbReference type="Gene3D" id="1.10.10.10">
    <property type="entry name" value="Winged helix-like DNA-binding domain superfamily/Winged helix DNA-binding domain"/>
    <property type="match status" value="1"/>
</dbReference>
<dbReference type="PANTHER" id="PTHR48111:SF36">
    <property type="entry name" value="TRANSCRIPTIONAL REGULATORY PROTEIN CUTR"/>
    <property type="match status" value="1"/>
</dbReference>
<keyword evidence="1 6" id="KW-0597">Phosphoprotein</keyword>
<dbReference type="SMART" id="SM00862">
    <property type="entry name" value="Trans_reg_C"/>
    <property type="match status" value="1"/>
</dbReference>
<sequence>MRVLLVEDNAKLASLTSEAMRSHGFAVDWVSSASDAEEAMSTISYEAVILDLGLPDRDGLSLLEPVRRRAPSTPILILTARDAASSIIDALDRGADDYLVKPFVMGVLISRVRALMRRPALRHDTILNERNVHLDLSQHVAKVGETELQLSRREFAALELFLRRFNRVLSKGEVEESIYGFGEELSSNAVEVLIHRLRKKLQAAGAAIDIHNMRGVGYMLTEGRS</sequence>
<organism evidence="10 11">
    <name type="scientific">Rhizobium tropici</name>
    <dbReference type="NCBI Taxonomy" id="398"/>
    <lineage>
        <taxon>Bacteria</taxon>
        <taxon>Pseudomonadati</taxon>
        <taxon>Pseudomonadota</taxon>
        <taxon>Alphaproteobacteria</taxon>
        <taxon>Hyphomicrobiales</taxon>
        <taxon>Rhizobiaceae</taxon>
        <taxon>Rhizobium/Agrobacterium group</taxon>
        <taxon>Rhizobium</taxon>
    </lineage>
</organism>
<evidence type="ECO:0000259" key="9">
    <source>
        <dbReference type="PROSITE" id="PS51755"/>
    </source>
</evidence>
<dbReference type="OrthoDB" id="9802426at2"/>
<dbReference type="FunFam" id="3.40.50.2300:FF:000002">
    <property type="entry name" value="DNA-binding response regulator PhoP"/>
    <property type="match status" value="1"/>
</dbReference>
<dbReference type="PANTHER" id="PTHR48111">
    <property type="entry name" value="REGULATOR OF RPOS"/>
    <property type="match status" value="1"/>
</dbReference>
<keyword evidence="3" id="KW-0805">Transcription regulation</keyword>
<dbReference type="GO" id="GO:0006355">
    <property type="term" value="P:regulation of DNA-templated transcription"/>
    <property type="evidence" value="ECO:0007669"/>
    <property type="project" value="InterPro"/>
</dbReference>
<dbReference type="SUPFAM" id="SSF52172">
    <property type="entry name" value="CheY-like"/>
    <property type="match status" value="1"/>
</dbReference>
<dbReference type="GO" id="GO:0000976">
    <property type="term" value="F:transcription cis-regulatory region binding"/>
    <property type="evidence" value="ECO:0007669"/>
    <property type="project" value="TreeGrafter"/>
</dbReference>
<reference evidence="10 11" key="1">
    <citation type="submission" date="2018-06" db="EMBL/GenBank/DDBJ databases">
        <title>Whole Genome Sequence of an efficient microsymbiont, Rhizobium tropici.</title>
        <authorList>
            <person name="Srinivasan R."/>
            <person name="Singh H.V."/>
            <person name="Srivastava R."/>
            <person name="Kumari B."/>
            <person name="Radhakrishna A."/>
        </authorList>
    </citation>
    <scope>NUCLEOTIDE SEQUENCE [LARGE SCALE GENOMIC DNA]</scope>
    <source>
        <strain evidence="10 11">IGFRI Rhizo-19</strain>
    </source>
</reference>
<gene>
    <name evidence="10" type="ORF">DQ393_02095</name>
</gene>
<dbReference type="Gene3D" id="6.10.250.690">
    <property type="match status" value="1"/>
</dbReference>
<evidence type="ECO:0000313" key="10">
    <source>
        <dbReference type="EMBL" id="RAX43264.1"/>
    </source>
</evidence>
<dbReference type="PROSITE" id="PS50110">
    <property type="entry name" value="RESPONSE_REGULATORY"/>
    <property type="match status" value="1"/>
</dbReference>
<dbReference type="InterPro" id="IPR039420">
    <property type="entry name" value="WalR-like"/>
</dbReference>
<evidence type="ECO:0000256" key="7">
    <source>
        <dbReference type="PROSITE-ProRule" id="PRU01091"/>
    </source>
</evidence>
<evidence type="ECO:0000256" key="1">
    <source>
        <dbReference type="ARBA" id="ARBA00022553"/>
    </source>
</evidence>
<dbReference type="Pfam" id="PF00072">
    <property type="entry name" value="Response_reg"/>
    <property type="match status" value="1"/>
</dbReference>
<comment type="caution">
    <text evidence="10">The sequence shown here is derived from an EMBL/GenBank/DDBJ whole genome shotgun (WGS) entry which is preliminary data.</text>
</comment>
<name>A0A329YL54_RHITR</name>
<evidence type="ECO:0000259" key="8">
    <source>
        <dbReference type="PROSITE" id="PS50110"/>
    </source>
</evidence>
<dbReference type="SMART" id="SM00448">
    <property type="entry name" value="REC"/>
    <property type="match status" value="1"/>
</dbReference>
<protein>
    <submittedName>
        <fullName evidence="10">DNA-binding response regulator</fullName>
    </submittedName>
</protein>
<dbReference type="InterPro" id="IPR001867">
    <property type="entry name" value="OmpR/PhoB-type_DNA-bd"/>
</dbReference>
<dbReference type="RefSeq" id="WP_095437865.1">
    <property type="nucleotide sequence ID" value="NZ_QMKK01000017.1"/>
</dbReference>
<dbReference type="GO" id="GO:0005829">
    <property type="term" value="C:cytosol"/>
    <property type="evidence" value="ECO:0007669"/>
    <property type="project" value="TreeGrafter"/>
</dbReference>
<dbReference type="Gene3D" id="3.40.50.2300">
    <property type="match status" value="1"/>
</dbReference>
<feature type="modified residue" description="4-aspartylphosphate" evidence="6">
    <location>
        <position position="51"/>
    </location>
</feature>
<evidence type="ECO:0000256" key="3">
    <source>
        <dbReference type="ARBA" id="ARBA00023015"/>
    </source>
</evidence>
<dbReference type="InterPro" id="IPR036388">
    <property type="entry name" value="WH-like_DNA-bd_sf"/>
</dbReference>
<feature type="domain" description="OmpR/PhoB-type" evidence="9">
    <location>
        <begin position="124"/>
        <end position="222"/>
    </location>
</feature>
<dbReference type="AlphaFoldDB" id="A0A329YL54"/>
<evidence type="ECO:0000256" key="4">
    <source>
        <dbReference type="ARBA" id="ARBA00023125"/>
    </source>
</evidence>
<dbReference type="InterPro" id="IPR001789">
    <property type="entry name" value="Sig_transdc_resp-reg_receiver"/>
</dbReference>
<feature type="domain" description="Response regulatory" evidence="8">
    <location>
        <begin position="2"/>
        <end position="116"/>
    </location>
</feature>
<dbReference type="EMBL" id="QMKK01000017">
    <property type="protein sequence ID" value="RAX43264.1"/>
    <property type="molecule type" value="Genomic_DNA"/>
</dbReference>
<dbReference type="GO" id="GO:0032993">
    <property type="term" value="C:protein-DNA complex"/>
    <property type="evidence" value="ECO:0007669"/>
    <property type="project" value="TreeGrafter"/>
</dbReference>
<keyword evidence="2" id="KW-0902">Two-component regulatory system</keyword>
<keyword evidence="5" id="KW-0804">Transcription</keyword>
<keyword evidence="4 7" id="KW-0238">DNA-binding</keyword>
<evidence type="ECO:0000256" key="2">
    <source>
        <dbReference type="ARBA" id="ARBA00023012"/>
    </source>
</evidence>
<dbReference type="CDD" id="cd17624">
    <property type="entry name" value="REC_OmpR_PmrA-like"/>
    <property type="match status" value="1"/>
</dbReference>